<sequence>MTPRWRALLFFAVAALLQLAFVELRLDARAEASVRDIAALGETAIEVDRRTSSGLRESRAAERGGAGASTDGAGKSVLLASPPALDPTPALCGARSGREAVVQGSRAPRERCPTGPPGVA</sequence>
<dbReference type="RefSeq" id="WP_188914104.1">
    <property type="nucleotide sequence ID" value="NZ_BMMF01000009.1"/>
</dbReference>
<proteinExistence type="predicted"/>
<reference evidence="2 3" key="1">
    <citation type="journal article" date="2014" name="Int. J. Syst. Evol. Microbiol.">
        <title>Complete genome sequence of Corynebacterium casei LMG S-19264T (=DSM 44701T), isolated from a smear-ripened cheese.</title>
        <authorList>
            <consortium name="US DOE Joint Genome Institute (JGI-PGF)"/>
            <person name="Walter F."/>
            <person name="Albersmeier A."/>
            <person name="Kalinowski J."/>
            <person name="Ruckert C."/>
        </authorList>
    </citation>
    <scope>NUCLEOTIDE SEQUENCE [LARGE SCALE GENOMIC DNA]</scope>
    <source>
        <strain evidence="2 3">CGMCC 1.9161</strain>
    </source>
</reference>
<dbReference type="EMBL" id="BMMF01000009">
    <property type="protein sequence ID" value="GGK41237.1"/>
    <property type="molecule type" value="Genomic_DNA"/>
</dbReference>
<dbReference type="Proteomes" id="UP000600449">
    <property type="component" value="Unassembled WGS sequence"/>
</dbReference>
<gene>
    <name evidence="2" type="ORF">GCM10011322_30440</name>
</gene>
<evidence type="ECO:0000313" key="3">
    <source>
        <dbReference type="Proteomes" id="UP000600449"/>
    </source>
</evidence>
<dbReference type="AlphaFoldDB" id="A0A917QBC0"/>
<feature type="region of interest" description="Disordered" evidence="1">
    <location>
        <begin position="49"/>
        <end position="120"/>
    </location>
</feature>
<name>A0A917QBC0_9HYPH</name>
<keyword evidence="3" id="KW-1185">Reference proteome</keyword>
<evidence type="ECO:0000256" key="1">
    <source>
        <dbReference type="SAM" id="MobiDB-lite"/>
    </source>
</evidence>
<protein>
    <submittedName>
        <fullName evidence="2">Uncharacterized protein</fullName>
    </submittedName>
</protein>
<comment type="caution">
    <text evidence="2">The sequence shown here is derived from an EMBL/GenBank/DDBJ whole genome shotgun (WGS) entry which is preliminary data.</text>
</comment>
<evidence type="ECO:0000313" key="2">
    <source>
        <dbReference type="EMBL" id="GGK41237.1"/>
    </source>
</evidence>
<accession>A0A917QBC0</accession>
<feature type="compositionally biased region" description="Basic and acidic residues" evidence="1">
    <location>
        <begin position="49"/>
        <end position="62"/>
    </location>
</feature>
<organism evidence="2 3">
    <name type="scientific">Salinarimonas ramus</name>
    <dbReference type="NCBI Taxonomy" id="690164"/>
    <lineage>
        <taxon>Bacteria</taxon>
        <taxon>Pseudomonadati</taxon>
        <taxon>Pseudomonadota</taxon>
        <taxon>Alphaproteobacteria</taxon>
        <taxon>Hyphomicrobiales</taxon>
        <taxon>Salinarimonadaceae</taxon>
        <taxon>Salinarimonas</taxon>
    </lineage>
</organism>